<feature type="domain" description="FAM192A/Fyv6 N-terminal" evidence="4">
    <location>
        <begin position="6"/>
        <end position="107"/>
    </location>
</feature>
<keyword evidence="6" id="KW-1185">Reference proteome</keyword>
<evidence type="ECO:0000256" key="1">
    <source>
        <dbReference type="ARBA" id="ARBA00004123"/>
    </source>
</evidence>
<evidence type="ECO:0000313" key="5">
    <source>
        <dbReference type="EMBL" id="ORZ12658.1"/>
    </source>
</evidence>
<evidence type="ECO:0000256" key="2">
    <source>
        <dbReference type="ARBA" id="ARBA00023242"/>
    </source>
</evidence>
<evidence type="ECO:0000259" key="4">
    <source>
        <dbReference type="Pfam" id="PF10187"/>
    </source>
</evidence>
<organism evidence="5 6">
    <name type="scientific">Absidia repens</name>
    <dbReference type="NCBI Taxonomy" id="90262"/>
    <lineage>
        <taxon>Eukaryota</taxon>
        <taxon>Fungi</taxon>
        <taxon>Fungi incertae sedis</taxon>
        <taxon>Mucoromycota</taxon>
        <taxon>Mucoromycotina</taxon>
        <taxon>Mucoromycetes</taxon>
        <taxon>Mucorales</taxon>
        <taxon>Cunninghamellaceae</taxon>
        <taxon>Absidia</taxon>
    </lineage>
</organism>
<evidence type="ECO:0000313" key="6">
    <source>
        <dbReference type="Proteomes" id="UP000193560"/>
    </source>
</evidence>
<dbReference type="GO" id="GO:0005634">
    <property type="term" value="C:nucleus"/>
    <property type="evidence" value="ECO:0007669"/>
    <property type="project" value="UniProtKB-SubCell"/>
</dbReference>
<dbReference type="EMBL" id="MCGE01000018">
    <property type="protein sequence ID" value="ORZ12658.1"/>
    <property type="molecule type" value="Genomic_DNA"/>
</dbReference>
<reference evidence="5 6" key="1">
    <citation type="submission" date="2016-07" db="EMBL/GenBank/DDBJ databases">
        <title>Pervasive Adenine N6-methylation of Active Genes in Fungi.</title>
        <authorList>
            <consortium name="DOE Joint Genome Institute"/>
            <person name="Mondo S.J."/>
            <person name="Dannebaum R.O."/>
            <person name="Kuo R.C."/>
            <person name="Labutti K."/>
            <person name="Haridas S."/>
            <person name="Kuo A."/>
            <person name="Salamov A."/>
            <person name="Ahrendt S.R."/>
            <person name="Lipzen A."/>
            <person name="Sullivan W."/>
            <person name="Andreopoulos W.B."/>
            <person name="Clum A."/>
            <person name="Lindquist E."/>
            <person name="Daum C."/>
            <person name="Ramamoorthy G.K."/>
            <person name="Gryganskyi A."/>
            <person name="Culley D."/>
            <person name="Magnuson J.K."/>
            <person name="James T.Y."/>
            <person name="O'Malley M.A."/>
            <person name="Stajich J.E."/>
            <person name="Spatafora J.W."/>
            <person name="Visel A."/>
            <person name="Grigoriev I.V."/>
        </authorList>
    </citation>
    <scope>NUCLEOTIDE SEQUENCE [LARGE SCALE GENOMIC DNA]</scope>
    <source>
        <strain evidence="5 6">NRRL 1336</strain>
    </source>
</reference>
<feature type="compositionally biased region" description="Basic and acidic residues" evidence="3">
    <location>
        <begin position="164"/>
        <end position="175"/>
    </location>
</feature>
<feature type="compositionally biased region" description="Polar residues" evidence="3">
    <location>
        <begin position="183"/>
        <end position="207"/>
    </location>
</feature>
<dbReference type="PANTHER" id="PTHR13495:SF0">
    <property type="entry name" value="PSME3-INTERACTING PROTEIN"/>
    <property type="match status" value="1"/>
</dbReference>
<comment type="caution">
    <text evidence="5">The sequence shown here is derived from an EMBL/GenBank/DDBJ whole genome shotgun (WGS) entry which is preliminary data.</text>
</comment>
<feature type="compositionally biased region" description="Polar residues" evidence="3">
    <location>
        <begin position="1"/>
        <end position="19"/>
    </location>
</feature>
<accession>A0A1X2IA43</accession>
<feature type="region of interest" description="Disordered" evidence="3">
    <location>
        <begin position="107"/>
        <end position="222"/>
    </location>
</feature>
<dbReference type="OrthoDB" id="75720at2759"/>
<keyword evidence="2" id="KW-0539">Nucleus</keyword>
<dbReference type="AlphaFoldDB" id="A0A1X2IA43"/>
<protein>
    <submittedName>
        <fullName evidence="5">N-terminal domain of NEFA-interacting nuclear protein NIP30-domain-containing protein</fullName>
    </submittedName>
</protein>
<feature type="compositionally biased region" description="Low complexity" evidence="3">
    <location>
        <begin position="122"/>
        <end position="133"/>
    </location>
</feature>
<sequence>MSYKNFVSHSVIDNNQEQVLDNKEANDSDSASTKQPEIEYDPRTLYERLQEQKTKKEDEFREATRFSNLVKRVDPDEAAYYKSLSDTQQQLDEDLKLKEMNELEEYRRAVEQARAPPVTNDTTATASSSASTTMKRRKSSLDNVTKPKKNPLGDLVMVKKKRGAERDNNDEDKERQHKKTKQQDTPPESTKNEGPSATTKTAPTGLTSLLAAYDDDSNSDSD</sequence>
<comment type="subcellular location">
    <subcellularLocation>
        <location evidence="1">Nucleus</location>
    </subcellularLocation>
</comment>
<evidence type="ECO:0000256" key="3">
    <source>
        <dbReference type="SAM" id="MobiDB-lite"/>
    </source>
</evidence>
<dbReference type="Proteomes" id="UP000193560">
    <property type="component" value="Unassembled WGS sequence"/>
</dbReference>
<dbReference type="InterPro" id="IPR039845">
    <property type="entry name" value="FAM192A"/>
</dbReference>
<proteinExistence type="predicted"/>
<name>A0A1X2IA43_9FUNG</name>
<dbReference type="STRING" id="90262.A0A1X2IA43"/>
<dbReference type="InterPro" id="IPR019331">
    <property type="entry name" value="FAM192A/Fyv6_N"/>
</dbReference>
<feature type="compositionally biased region" description="Acidic residues" evidence="3">
    <location>
        <begin position="213"/>
        <end position="222"/>
    </location>
</feature>
<gene>
    <name evidence="5" type="ORF">BCR42DRAFT_493402</name>
</gene>
<dbReference type="PANTHER" id="PTHR13495">
    <property type="entry name" value="NEFA-INTERACTING NUCLEAR PROTEIN NIP30"/>
    <property type="match status" value="1"/>
</dbReference>
<dbReference type="Pfam" id="PF10187">
    <property type="entry name" value="FAM192A_Fyv6_N"/>
    <property type="match status" value="1"/>
</dbReference>
<feature type="region of interest" description="Disordered" evidence="3">
    <location>
        <begin position="1"/>
        <end position="44"/>
    </location>
</feature>